<sequence>MAEPSRRAMIAIVVSVVLVLSGIAAVVVPGLLTSTATPPTAAPSSQSPSPAPSTSTRSPSPTPSSTAARPGPSPSAAPPPPPPPPQSRAQQLLASMTLEQRAGQVVMTSVPVSGLDAASLAALGSDHIGNVFLKGRTMAGAAPVADVVRAARAQATPAATLGVAPFVATDQEGGQVQILRGPGFSDMPSALAQGTMAPGALRTAAAEWGRELAAVGVDVNFAPVMDTVPSAAFAPQNVPIGRYQREFGFTPDDVAAHGVAFAEGMADSGVEATVKHFPGLGRVTANTDTSTNVTDSVTTRNDPYVVPFADAVHAGAPWVMLSNAFYPAIDPNNYAVFSPTVIQGMLRGDLGFKGIVISDDICDATQVSGFLLDHRGADFLAAGGTMVLCSDQTRAPLVWQGIVDRARSDPGFAKIVDAAALAVLEAKDRAGLLPH</sequence>
<dbReference type="PANTHER" id="PTHR30480">
    <property type="entry name" value="BETA-HEXOSAMINIDASE-RELATED"/>
    <property type="match status" value="1"/>
</dbReference>
<feature type="compositionally biased region" description="Pro residues" evidence="6">
    <location>
        <begin position="71"/>
        <end position="86"/>
    </location>
</feature>
<dbReference type="PANTHER" id="PTHR30480:SF13">
    <property type="entry name" value="BETA-HEXOSAMINIDASE"/>
    <property type="match status" value="1"/>
</dbReference>
<evidence type="ECO:0000259" key="7">
    <source>
        <dbReference type="Pfam" id="PF00933"/>
    </source>
</evidence>
<evidence type="ECO:0000256" key="1">
    <source>
        <dbReference type="ARBA" id="ARBA00001231"/>
    </source>
</evidence>
<dbReference type="InterPro" id="IPR050226">
    <property type="entry name" value="NagZ_Beta-hexosaminidase"/>
</dbReference>
<evidence type="ECO:0000256" key="6">
    <source>
        <dbReference type="SAM" id="MobiDB-lite"/>
    </source>
</evidence>
<feature type="domain" description="Glycoside hydrolase family 3 N-terminal" evidence="7">
    <location>
        <begin position="97"/>
        <end position="394"/>
    </location>
</feature>
<keyword evidence="4 8" id="KW-0378">Hydrolase</keyword>
<evidence type="ECO:0000256" key="4">
    <source>
        <dbReference type="ARBA" id="ARBA00022801"/>
    </source>
</evidence>
<reference evidence="8 9" key="1">
    <citation type="submission" date="2022-03" db="EMBL/GenBank/DDBJ databases">
        <title>Sinomonas sp. isolated from a soil.</title>
        <authorList>
            <person name="Han J."/>
            <person name="Kim D.-U."/>
        </authorList>
    </citation>
    <scope>NUCLEOTIDE SEQUENCE [LARGE SCALE GENOMIC DNA]</scope>
    <source>
        <strain evidence="8 9">5-5</strain>
    </source>
</reference>
<comment type="caution">
    <text evidence="8">The sequence shown here is derived from an EMBL/GenBank/DDBJ whole genome shotgun (WGS) entry which is preliminary data.</text>
</comment>
<evidence type="ECO:0000256" key="3">
    <source>
        <dbReference type="ARBA" id="ARBA00012663"/>
    </source>
</evidence>
<dbReference type="Pfam" id="PF00933">
    <property type="entry name" value="Glyco_hydro_3"/>
    <property type="match status" value="1"/>
</dbReference>
<dbReference type="GO" id="GO:0016787">
    <property type="term" value="F:hydrolase activity"/>
    <property type="evidence" value="ECO:0007669"/>
    <property type="project" value="UniProtKB-KW"/>
</dbReference>
<evidence type="ECO:0000256" key="2">
    <source>
        <dbReference type="ARBA" id="ARBA00005336"/>
    </source>
</evidence>
<gene>
    <name evidence="8" type="ORF">L0M17_06815</name>
</gene>
<dbReference type="SUPFAM" id="SSF51445">
    <property type="entry name" value="(Trans)glycosidases"/>
    <property type="match status" value="1"/>
</dbReference>
<dbReference type="Proteomes" id="UP001202922">
    <property type="component" value="Unassembled WGS sequence"/>
</dbReference>
<dbReference type="InterPro" id="IPR001764">
    <property type="entry name" value="Glyco_hydro_3_N"/>
</dbReference>
<dbReference type="InterPro" id="IPR017853">
    <property type="entry name" value="GH"/>
</dbReference>
<dbReference type="EC" id="3.2.1.52" evidence="3"/>
<accession>A0ABS9TZ29</accession>
<comment type="catalytic activity">
    <reaction evidence="1">
        <text>Hydrolysis of terminal non-reducing N-acetyl-D-hexosamine residues in N-acetyl-beta-D-hexosaminides.</text>
        <dbReference type="EC" id="3.2.1.52"/>
    </reaction>
</comment>
<dbReference type="Gene3D" id="3.20.20.300">
    <property type="entry name" value="Glycoside hydrolase, family 3, N-terminal domain"/>
    <property type="match status" value="1"/>
</dbReference>
<dbReference type="EMBL" id="JAKZBV010000001">
    <property type="protein sequence ID" value="MCH6469699.1"/>
    <property type="molecule type" value="Genomic_DNA"/>
</dbReference>
<comment type="similarity">
    <text evidence="2">Belongs to the glycosyl hydrolase 3 family.</text>
</comment>
<organism evidence="8 9">
    <name type="scientific">Sinomonas terrae</name>
    <dbReference type="NCBI Taxonomy" id="2908838"/>
    <lineage>
        <taxon>Bacteria</taxon>
        <taxon>Bacillati</taxon>
        <taxon>Actinomycetota</taxon>
        <taxon>Actinomycetes</taxon>
        <taxon>Micrococcales</taxon>
        <taxon>Micrococcaceae</taxon>
        <taxon>Sinomonas</taxon>
    </lineage>
</organism>
<feature type="compositionally biased region" description="Low complexity" evidence="6">
    <location>
        <begin position="36"/>
        <end position="70"/>
    </location>
</feature>
<evidence type="ECO:0000313" key="9">
    <source>
        <dbReference type="Proteomes" id="UP001202922"/>
    </source>
</evidence>
<keyword evidence="5" id="KW-0326">Glycosidase</keyword>
<proteinExistence type="inferred from homology"/>
<keyword evidence="9" id="KW-1185">Reference proteome</keyword>
<feature type="region of interest" description="Disordered" evidence="6">
    <location>
        <begin position="36"/>
        <end position="89"/>
    </location>
</feature>
<evidence type="ECO:0000313" key="8">
    <source>
        <dbReference type="EMBL" id="MCH6469699.1"/>
    </source>
</evidence>
<dbReference type="RefSeq" id="WP_241053118.1">
    <property type="nucleotide sequence ID" value="NZ_JAKZBV010000001.1"/>
</dbReference>
<name>A0ABS9TZ29_9MICC</name>
<evidence type="ECO:0000256" key="5">
    <source>
        <dbReference type="ARBA" id="ARBA00023295"/>
    </source>
</evidence>
<dbReference type="InterPro" id="IPR036962">
    <property type="entry name" value="Glyco_hydro_3_N_sf"/>
</dbReference>
<protein>
    <recommendedName>
        <fullName evidence="3">beta-N-acetylhexosaminidase</fullName>
        <ecNumber evidence="3">3.2.1.52</ecNumber>
    </recommendedName>
</protein>